<dbReference type="PANTHER" id="PTHR36373:SF1">
    <property type="entry name" value="EXPRESSED PROTEIN"/>
    <property type="match status" value="1"/>
</dbReference>
<sequence length="368" mass="41615">MEPAKINWKTIDSEFVRDDVYEHINAPQWTDFLAPQDSVDDEAWFCRPDCKHPTTAEEFLKRTPTSKPLRSVSVSKIIGVGDWNRRNGNLDRRALAQSSTLSSTNEDCENQNPNLSTPTCQINPLKGAITQSEEKKKKQDDNCSEIMSQNDVKPMLKSTLSARDLFGGKDILDKITEYCNELKRMATRVKREDDSVAILKAKKSSIESNGEAHNSVFDSDSEKLKEKEKDRKPLLHLSKERERAKDRSNAKEKNKKKKRADEAENIPVFLDLKNIKHEDEKSFLLIRTSPPTPQCFLATCDPAKTTAATPSKGLKSRLMDVLQEVEQNKESSKEVAGKNNGRNAPTMAAREGKTLDIFWFLKPCTLSS</sequence>
<feature type="compositionally biased region" description="Polar residues" evidence="1">
    <location>
        <begin position="97"/>
        <end position="122"/>
    </location>
</feature>
<gene>
    <name evidence="2" type="ORF">Nepgr_029100</name>
</gene>
<evidence type="ECO:0000313" key="2">
    <source>
        <dbReference type="EMBL" id="GMH27257.1"/>
    </source>
</evidence>
<keyword evidence="3" id="KW-1185">Reference proteome</keyword>
<feature type="compositionally biased region" description="Basic and acidic residues" evidence="1">
    <location>
        <begin position="220"/>
        <end position="252"/>
    </location>
</feature>
<protein>
    <submittedName>
        <fullName evidence="2">Uncharacterized protein</fullName>
    </submittedName>
</protein>
<feature type="compositionally biased region" description="Basic and acidic residues" evidence="1">
    <location>
        <begin position="132"/>
        <end position="141"/>
    </location>
</feature>
<dbReference type="AlphaFoldDB" id="A0AAD3TET9"/>
<accession>A0AAD3TET9</accession>
<evidence type="ECO:0000313" key="3">
    <source>
        <dbReference type="Proteomes" id="UP001279734"/>
    </source>
</evidence>
<name>A0AAD3TET9_NEPGR</name>
<feature type="region of interest" description="Disordered" evidence="1">
    <location>
        <begin position="97"/>
        <end position="149"/>
    </location>
</feature>
<comment type="caution">
    <text evidence="2">The sequence shown here is derived from an EMBL/GenBank/DDBJ whole genome shotgun (WGS) entry which is preliminary data.</text>
</comment>
<feature type="region of interest" description="Disordered" evidence="1">
    <location>
        <begin position="204"/>
        <end position="261"/>
    </location>
</feature>
<evidence type="ECO:0000256" key="1">
    <source>
        <dbReference type="SAM" id="MobiDB-lite"/>
    </source>
</evidence>
<organism evidence="2 3">
    <name type="scientific">Nepenthes gracilis</name>
    <name type="common">Slender pitcher plant</name>
    <dbReference type="NCBI Taxonomy" id="150966"/>
    <lineage>
        <taxon>Eukaryota</taxon>
        <taxon>Viridiplantae</taxon>
        <taxon>Streptophyta</taxon>
        <taxon>Embryophyta</taxon>
        <taxon>Tracheophyta</taxon>
        <taxon>Spermatophyta</taxon>
        <taxon>Magnoliopsida</taxon>
        <taxon>eudicotyledons</taxon>
        <taxon>Gunneridae</taxon>
        <taxon>Pentapetalae</taxon>
        <taxon>Caryophyllales</taxon>
        <taxon>Nepenthaceae</taxon>
        <taxon>Nepenthes</taxon>
    </lineage>
</organism>
<dbReference type="Proteomes" id="UP001279734">
    <property type="component" value="Unassembled WGS sequence"/>
</dbReference>
<dbReference type="EMBL" id="BSYO01000032">
    <property type="protein sequence ID" value="GMH27257.1"/>
    <property type="molecule type" value="Genomic_DNA"/>
</dbReference>
<feature type="region of interest" description="Disordered" evidence="1">
    <location>
        <begin position="328"/>
        <end position="347"/>
    </location>
</feature>
<reference evidence="2" key="1">
    <citation type="submission" date="2023-05" db="EMBL/GenBank/DDBJ databases">
        <title>Nepenthes gracilis genome sequencing.</title>
        <authorList>
            <person name="Fukushima K."/>
        </authorList>
    </citation>
    <scope>NUCLEOTIDE SEQUENCE</scope>
    <source>
        <strain evidence="2">SING2019-196</strain>
    </source>
</reference>
<dbReference type="PANTHER" id="PTHR36373">
    <property type="entry name" value="EXPRESSED PROTEIN"/>
    <property type="match status" value="1"/>
</dbReference>
<proteinExistence type="predicted"/>